<proteinExistence type="predicted"/>
<comment type="caution">
    <text evidence="1">The sequence shown here is derived from an EMBL/GenBank/DDBJ whole genome shotgun (WGS) entry which is preliminary data.</text>
</comment>
<protein>
    <submittedName>
        <fullName evidence="1">Uncharacterized protein</fullName>
    </submittedName>
</protein>
<dbReference type="AlphaFoldDB" id="A0A2H5QJL2"/>
<dbReference type="InterPro" id="IPR001611">
    <property type="entry name" value="Leu-rich_rpt"/>
</dbReference>
<dbReference type="Pfam" id="PF00560">
    <property type="entry name" value="LRR_1"/>
    <property type="match status" value="1"/>
</dbReference>
<dbReference type="SUPFAM" id="SSF52058">
    <property type="entry name" value="L domain-like"/>
    <property type="match status" value="1"/>
</dbReference>
<name>A0A2H5QJL2_CITUN</name>
<feature type="non-terminal residue" evidence="1">
    <location>
        <position position="279"/>
    </location>
</feature>
<gene>
    <name evidence="1" type="ORF">CUMW_236460</name>
</gene>
<keyword evidence="2" id="KW-1185">Reference proteome</keyword>
<dbReference type="InterPro" id="IPR032675">
    <property type="entry name" value="LRR_dom_sf"/>
</dbReference>
<accession>A0A2H5QJL2</accession>
<dbReference type="InterPro" id="IPR046959">
    <property type="entry name" value="PRK1-6/SRF4-like"/>
</dbReference>
<dbReference type="Gene3D" id="3.80.10.10">
    <property type="entry name" value="Ribonuclease Inhibitor"/>
    <property type="match status" value="1"/>
</dbReference>
<dbReference type="PANTHER" id="PTHR48007:SF4">
    <property type="entry name" value="LEUCINE-RICH REPEAT RECEPTOR-LIKE PROTEIN KINASE PXC1"/>
    <property type="match status" value="1"/>
</dbReference>
<dbReference type="PANTHER" id="PTHR48007">
    <property type="entry name" value="LEUCINE-RICH REPEAT RECEPTOR-LIKE PROTEIN KINASE PXC1"/>
    <property type="match status" value="1"/>
</dbReference>
<evidence type="ECO:0000313" key="1">
    <source>
        <dbReference type="EMBL" id="GAY64819.1"/>
    </source>
</evidence>
<dbReference type="Proteomes" id="UP000236630">
    <property type="component" value="Unassembled WGS sequence"/>
</dbReference>
<organism evidence="1 2">
    <name type="scientific">Citrus unshiu</name>
    <name type="common">Satsuma mandarin</name>
    <name type="synonym">Citrus nobilis var. unshiu</name>
    <dbReference type="NCBI Taxonomy" id="55188"/>
    <lineage>
        <taxon>Eukaryota</taxon>
        <taxon>Viridiplantae</taxon>
        <taxon>Streptophyta</taxon>
        <taxon>Embryophyta</taxon>
        <taxon>Tracheophyta</taxon>
        <taxon>Spermatophyta</taxon>
        <taxon>Magnoliopsida</taxon>
        <taxon>eudicotyledons</taxon>
        <taxon>Gunneridae</taxon>
        <taxon>Pentapetalae</taxon>
        <taxon>rosids</taxon>
        <taxon>malvids</taxon>
        <taxon>Sapindales</taxon>
        <taxon>Rutaceae</taxon>
        <taxon>Aurantioideae</taxon>
        <taxon>Citrus</taxon>
    </lineage>
</organism>
<sequence>MLSELIQNLSRECTVNSLEDLSFYDNEITGPIPGLGGFSSLKVLYLGENRLNGTINKSLSNLYKLENPSLDGNSFTVSESRILSLIDISSNNFKGPIPRLAPQLAQNGSFCANYKRKYCASKLTHSPHTLASPNGSVSLYSAVALSLERGSLFGCGSLSRRGSLFGCGSLSHRGSLSSGLTRISLLSPSAFSFRRSLSRISLGFSHASRWVINSWREIVQSLCLVAAQVKIEHRSYEFHGREKIRIVSFGSAKDVGLLNGMIIGKVVNVMTLEGWKIEA</sequence>
<evidence type="ECO:0000313" key="2">
    <source>
        <dbReference type="Proteomes" id="UP000236630"/>
    </source>
</evidence>
<reference evidence="1 2" key="1">
    <citation type="journal article" date="2017" name="Front. Genet.">
        <title>Draft sequencing of the heterozygous diploid genome of Satsuma (Citrus unshiu Marc.) using a hybrid assembly approach.</title>
        <authorList>
            <person name="Shimizu T."/>
            <person name="Tanizawa Y."/>
            <person name="Mochizuki T."/>
            <person name="Nagasaki H."/>
            <person name="Yoshioka T."/>
            <person name="Toyoda A."/>
            <person name="Fujiyama A."/>
            <person name="Kaminuma E."/>
            <person name="Nakamura Y."/>
        </authorList>
    </citation>
    <scope>NUCLEOTIDE SEQUENCE [LARGE SCALE GENOMIC DNA]</scope>
    <source>
        <strain evidence="2">cv. Miyagawa wase</strain>
    </source>
</reference>
<dbReference type="EMBL" id="BDQV01000430">
    <property type="protein sequence ID" value="GAY64819.1"/>
    <property type="molecule type" value="Genomic_DNA"/>
</dbReference>